<keyword evidence="3" id="KW-1185">Reference proteome</keyword>
<dbReference type="AlphaFoldDB" id="A0A8J8M937"/>
<dbReference type="EMBL" id="CP058561">
    <property type="protein sequence ID" value="QUH28652.1"/>
    <property type="molecule type" value="Genomic_DNA"/>
</dbReference>
<gene>
    <name evidence="2" type="ORF">HYG85_06885</name>
</gene>
<evidence type="ECO:0000256" key="1">
    <source>
        <dbReference type="SAM" id="Phobius"/>
    </source>
</evidence>
<evidence type="ECO:0000313" key="3">
    <source>
        <dbReference type="Proteomes" id="UP000677305"/>
    </source>
</evidence>
<keyword evidence="1" id="KW-0472">Membrane</keyword>
<dbReference type="Proteomes" id="UP000677305">
    <property type="component" value="Chromosome"/>
</dbReference>
<keyword evidence="1" id="KW-1133">Transmembrane helix</keyword>
<accession>A0A8J8M937</accession>
<proteinExistence type="predicted"/>
<evidence type="ECO:0000313" key="2">
    <source>
        <dbReference type="EMBL" id="QUH28652.1"/>
    </source>
</evidence>
<protein>
    <recommendedName>
        <fullName evidence="4">DUF4367 domain-containing protein</fullName>
    </recommendedName>
</protein>
<dbReference type="RefSeq" id="WP_212692864.1">
    <property type="nucleotide sequence ID" value="NZ_CP058561.1"/>
</dbReference>
<name>A0A8J8M937_9FIRM</name>
<evidence type="ECO:0008006" key="4">
    <source>
        <dbReference type="Google" id="ProtNLM"/>
    </source>
</evidence>
<reference evidence="2 3" key="1">
    <citation type="submission" date="2020-07" db="EMBL/GenBank/DDBJ databases">
        <title>Vallitalea guaymasensis genome.</title>
        <authorList>
            <person name="Postec A."/>
        </authorList>
    </citation>
    <scope>NUCLEOTIDE SEQUENCE [LARGE SCALE GENOMIC DNA]</scope>
    <source>
        <strain evidence="2 3">Ra1766G1</strain>
    </source>
</reference>
<organism evidence="2 3">
    <name type="scientific">Vallitalea guaymasensis</name>
    <dbReference type="NCBI Taxonomy" id="1185412"/>
    <lineage>
        <taxon>Bacteria</taxon>
        <taxon>Bacillati</taxon>
        <taxon>Bacillota</taxon>
        <taxon>Clostridia</taxon>
        <taxon>Lachnospirales</taxon>
        <taxon>Vallitaleaceae</taxon>
        <taxon>Vallitalea</taxon>
    </lineage>
</organism>
<sequence>MRNNNNSNKNKAYSELDEKLKIHLENSMNDVHIDEDAKNKIWNNLSKEIHEEQLKKKFRVRRTYKAVVTACIVIVALVSVDLSSNASLFKRLLTSVSGNTIQFHSRDSKPYEENRDPELDAKVAEINEKNGSEFISPVLPDNYTLHNVNDTVNLLVITLVDNNNNQILIKQKDARLSETGTIANYNSLQFNKKTVNKNGIEYTMLNSDNLNIGIFVKGDIEFEIIGMDYSIVFETALSL</sequence>
<feature type="transmembrane region" description="Helical" evidence="1">
    <location>
        <begin position="63"/>
        <end position="82"/>
    </location>
</feature>
<keyword evidence="1" id="KW-0812">Transmembrane</keyword>
<dbReference type="KEGG" id="vgu:HYG85_06885"/>